<evidence type="ECO:0000259" key="3">
    <source>
        <dbReference type="Pfam" id="PF05368"/>
    </source>
</evidence>
<dbReference type="PANTHER" id="PTHR42748">
    <property type="entry name" value="NITROGEN METABOLITE REPRESSION PROTEIN NMRA FAMILY MEMBER"/>
    <property type="match status" value="1"/>
</dbReference>
<comment type="caution">
    <text evidence="4">The sequence shown here is derived from an EMBL/GenBank/DDBJ whole genome shotgun (WGS) entry which is preliminary data.</text>
</comment>
<feature type="domain" description="NmrA-like" evidence="3">
    <location>
        <begin position="2"/>
        <end position="234"/>
    </location>
</feature>
<keyword evidence="2" id="KW-0521">NADP</keyword>
<comment type="similarity">
    <text evidence="1">Belongs to the NmrA-type oxidoreductase family.</text>
</comment>
<dbReference type="EMBL" id="LQPC01000067">
    <property type="protein sequence ID" value="ORV82165.1"/>
    <property type="molecule type" value="Genomic_DNA"/>
</dbReference>
<evidence type="ECO:0000313" key="5">
    <source>
        <dbReference type="Proteomes" id="UP000193622"/>
    </source>
</evidence>
<proteinExistence type="inferred from homology"/>
<dbReference type="Pfam" id="PF05368">
    <property type="entry name" value="NmrA"/>
    <property type="match status" value="1"/>
</dbReference>
<evidence type="ECO:0000313" key="4">
    <source>
        <dbReference type="EMBL" id="ORV82165.1"/>
    </source>
</evidence>
<dbReference type="InterPro" id="IPR008030">
    <property type="entry name" value="NmrA-like"/>
</dbReference>
<dbReference type="Gene3D" id="3.40.50.720">
    <property type="entry name" value="NAD(P)-binding Rossmann-like Domain"/>
    <property type="match status" value="1"/>
</dbReference>
<protein>
    <submittedName>
        <fullName evidence="4">NmrA family protein</fullName>
    </submittedName>
</protein>
<dbReference type="Proteomes" id="UP000193622">
    <property type="component" value="Unassembled WGS sequence"/>
</dbReference>
<evidence type="ECO:0000256" key="1">
    <source>
        <dbReference type="ARBA" id="ARBA00006328"/>
    </source>
</evidence>
<dbReference type="PANTHER" id="PTHR42748:SF7">
    <property type="entry name" value="NMRA LIKE REDOX SENSOR 1-RELATED"/>
    <property type="match status" value="1"/>
</dbReference>
<evidence type="ECO:0000256" key="2">
    <source>
        <dbReference type="ARBA" id="ARBA00022857"/>
    </source>
</evidence>
<dbReference type="Gene3D" id="3.90.25.10">
    <property type="entry name" value="UDP-galactose 4-epimerase, domain 1"/>
    <property type="match status" value="1"/>
</dbReference>
<dbReference type="AlphaFoldDB" id="A0A1X1W6C2"/>
<accession>A0A1X1W6C2</accession>
<dbReference type="SUPFAM" id="SSF51735">
    <property type="entry name" value="NAD(P)-binding Rossmann-fold domains"/>
    <property type="match status" value="1"/>
</dbReference>
<sequence length="329" mass="36143">MILVTSAAGGVGRPLVRQLVADGHPVRAFVKNDEQARRSRADGATETVIGDLRRPGDLENALRGARQTYHAAPTQLIDERPVAERLIAAAAAEELEHVVFHSVIHPDIAELPHHRQKLEVEGLLRDSDLPVTVLRPSHYMQNVLDFWAFFSSGLLPYPTSPQSRMGVVDVEDIATAAATVLTNPDGHIGKTYDLSTVELTRHDMARIWSRVLGHPMTAVRIPPQALKNPLLAVAPFGSAIVTSLLSTRLRSLPDIVRGLREAPNTRGFQSWSQDAKDTYVQMMTYYDTHGLPAGDFGDLPKLLPRNPIGYEQFARRAAAERGVTARAGR</sequence>
<dbReference type="InterPro" id="IPR051164">
    <property type="entry name" value="NmrA-like_oxidored"/>
</dbReference>
<dbReference type="InterPro" id="IPR036291">
    <property type="entry name" value="NAD(P)-bd_dom_sf"/>
</dbReference>
<reference evidence="4 5" key="1">
    <citation type="submission" date="2016-01" db="EMBL/GenBank/DDBJ databases">
        <title>The new phylogeny of the genus Mycobacterium.</title>
        <authorList>
            <person name="Tarcisio F."/>
            <person name="Conor M."/>
            <person name="Antonella G."/>
            <person name="Elisabetta G."/>
            <person name="Giulia F.S."/>
            <person name="Sara T."/>
            <person name="Anna F."/>
            <person name="Clotilde B."/>
            <person name="Roberto B."/>
            <person name="Veronica D.S."/>
            <person name="Fabio R."/>
            <person name="Monica P."/>
            <person name="Olivier J."/>
            <person name="Enrico T."/>
            <person name="Nicola S."/>
        </authorList>
    </citation>
    <scope>NUCLEOTIDE SEQUENCE [LARGE SCALE GENOMIC DNA]</scope>
    <source>
        <strain evidence="4 5">DSM 45541</strain>
    </source>
</reference>
<dbReference type="RefSeq" id="WP_085178248.1">
    <property type="nucleotide sequence ID" value="NZ_LQPC01000067.1"/>
</dbReference>
<organism evidence="4 5">
    <name type="scientific">Mycolicibacterium iranicum</name>
    <name type="common">Mycobacterium iranicum</name>
    <dbReference type="NCBI Taxonomy" id="912594"/>
    <lineage>
        <taxon>Bacteria</taxon>
        <taxon>Bacillati</taxon>
        <taxon>Actinomycetota</taxon>
        <taxon>Actinomycetes</taxon>
        <taxon>Mycobacteriales</taxon>
        <taxon>Mycobacteriaceae</taxon>
        <taxon>Mycolicibacterium</taxon>
    </lineage>
</organism>
<gene>
    <name evidence="4" type="ORF">AWC12_00750</name>
</gene>
<name>A0A1X1W6C2_MYCIR</name>